<dbReference type="Pfam" id="PF15511">
    <property type="entry name" value="CENP-T_C"/>
    <property type="match status" value="1"/>
</dbReference>
<feature type="region of interest" description="Disordered" evidence="5">
    <location>
        <begin position="28"/>
        <end position="81"/>
    </location>
</feature>
<evidence type="ECO:0000256" key="5">
    <source>
        <dbReference type="SAM" id="MobiDB-lite"/>
    </source>
</evidence>
<organism evidence="7 8">
    <name type="scientific">Phialemonium thermophilum</name>
    <dbReference type="NCBI Taxonomy" id="223376"/>
    <lineage>
        <taxon>Eukaryota</taxon>
        <taxon>Fungi</taxon>
        <taxon>Dikarya</taxon>
        <taxon>Ascomycota</taxon>
        <taxon>Pezizomycotina</taxon>
        <taxon>Sordariomycetes</taxon>
        <taxon>Sordariomycetidae</taxon>
        <taxon>Cephalothecales</taxon>
        <taxon>Cephalothecaceae</taxon>
        <taxon>Phialemonium</taxon>
    </lineage>
</organism>
<keyword evidence="8" id="KW-1185">Reference proteome</keyword>
<gene>
    <name evidence="7" type="ORF">VTK73DRAFT_10277</name>
</gene>
<name>A0ABR3XGR3_9PEZI</name>
<dbReference type="SUPFAM" id="SSF47113">
    <property type="entry name" value="Histone-fold"/>
    <property type="match status" value="1"/>
</dbReference>
<dbReference type="InterPro" id="IPR035425">
    <property type="entry name" value="CENP-T/H4_C"/>
</dbReference>
<reference evidence="7 8" key="1">
    <citation type="journal article" date="2024" name="Commun. Biol.">
        <title>Comparative genomic analysis of thermophilic fungi reveals convergent evolutionary adaptations and gene losses.</title>
        <authorList>
            <person name="Steindorff A.S."/>
            <person name="Aguilar-Pontes M.V."/>
            <person name="Robinson A.J."/>
            <person name="Andreopoulos B."/>
            <person name="LaButti K."/>
            <person name="Kuo A."/>
            <person name="Mondo S."/>
            <person name="Riley R."/>
            <person name="Otillar R."/>
            <person name="Haridas S."/>
            <person name="Lipzen A."/>
            <person name="Grimwood J."/>
            <person name="Schmutz J."/>
            <person name="Clum A."/>
            <person name="Reid I.D."/>
            <person name="Moisan M.C."/>
            <person name="Butler G."/>
            <person name="Nguyen T.T.M."/>
            <person name="Dewar K."/>
            <person name="Conant G."/>
            <person name="Drula E."/>
            <person name="Henrissat B."/>
            <person name="Hansel C."/>
            <person name="Singer S."/>
            <person name="Hutchinson M.I."/>
            <person name="de Vries R.P."/>
            <person name="Natvig D.O."/>
            <person name="Powell A.J."/>
            <person name="Tsang A."/>
            <person name="Grigoriev I.V."/>
        </authorList>
    </citation>
    <scope>NUCLEOTIDE SEQUENCE [LARGE SCALE GENOMIC DNA]</scope>
    <source>
        <strain evidence="7 8">ATCC 24622</strain>
    </source>
</reference>
<comment type="caution">
    <text evidence="7">The sequence shown here is derived from an EMBL/GenBank/DDBJ whole genome shotgun (WGS) entry which is preliminary data.</text>
</comment>
<accession>A0ABR3XGR3</accession>
<evidence type="ECO:0000256" key="3">
    <source>
        <dbReference type="ARBA" id="ARBA00022454"/>
    </source>
</evidence>
<dbReference type="Gene3D" id="1.10.20.10">
    <property type="entry name" value="Histone, subunit A"/>
    <property type="match status" value="1"/>
</dbReference>
<feature type="region of interest" description="Disordered" evidence="5">
    <location>
        <begin position="491"/>
        <end position="511"/>
    </location>
</feature>
<evidence type="ECO:0000256" key="2">
    <source>
        <dbReference type="ARBA" id="ARBA00004286"/>
    </source>
</evidence>
<evidence type="ECO:0000256" key="4">
    <source>
        <dbReference type="ARBA" id="ARBA00023242"/>
    </source>
</evidence>
<protein>
    <recommendedName>
        <fullName evidence="6">CENP-T/Histone H4 histone fold domain-containing protein</fullName>
    </recommendedName>
</protein>
<dbReference type="PANTHER" id="PTHR22980:SF5">
    <property type="entry name" value="CENP-T_HISTONE H4 HISTONE FOLD DOMAIN-CONTAINING PROTEIN"/>
    <property type="match status" value="1"/>
</dbReference>
<comment type="subcellular location">
    <subcellularLocation>
        <location evidence="2">Chromosome</location>
    </subcellularLocation>
    <subcellularLocation>
        <location evidence="1">Nucleus</location>
    </subcellularLocation>
</comment>
<feature type="compositionally biased region" description="Low complexity" evidence="5">
    <location>
        <begin position="123"/>
        <end position="141"/>
    </location>
</feature>
<feature type="region of interest" description="Disordered" evidence="5">
    <location>
        <begin position="311"/>
        <end position="352"/>
    </location>
</feature>
<evidence type="ECO:0000256" key="1">
    <source>
        <dbReference type="ARBA" id="ARBA00004123"/>
    </source>
</evidence>
<dbReference type="PANTHER" id="PTHR22980">
    <property type="entry name" value="CORTISTATIN"/>
    <property type="match status" value="1"/>
</dbReference>
<feature type="region of interest" description="Disordered" evidence="5">
    <location>
        <begin position="96"/>
        <end position="196"/>
    </location>
</feature>
<proteinExistence type="predicted"/>
<evidence type="ECO:0000313" key="8">
    <source>
        <dbReference type="Proteomes" id="UP001586593"/>
    </source>
</evidence>
<evidence type="ECO:0000259" key="6">
    <source>
        <dbReference type="Pfam" id="PF15511"/>
    </source>
</evidence>
<dbReference type="CDD" id="cd22920">
    <property type="entry name" value="HFD_CENP-T"/>
    <property type="match status" value="1"/>
</dbReference>
<dbReference type="InterPro" id="IPR009072">
    <property type="entry name" value="Histone-fold"/>
</dbReference>
<dbReference type="EMBL" id="JAZHXJ010000096">
    <property type="protein sequence ID" value="KAL1875140.1"/>
    <property type="molecule type" value="Genomic_DNA"/>
</dbReference>
<keyword evidence="3" id="KW-0158">Chromosome</keyword>
<feature type="domain" description="CENP-T/Histone H4 histone fold" evidence="6">
    <location>
        <begin position="388"/>
        <end position="493"/>
    </location>
</feature>
<feature type="compositionally biased region" description="Acidic residues" evidence="5">
    <location>
        <begin position="343"/>
        <end position="352"/>
    </location>
</feature>
<dbReference type="Proteomes" id="UP001586593">
    <property type="component" value="Unassembled WGS sequence"/>
</dbReference>
<sequence>MTSNNTPRAGESATVQLSHISIVTPGRRAISAEPPSRRSLRTPGSLGRSGGAAHLLQRPGGAGAVGLSASGRKNNAATTPHGRAAIRAIDMRRAAIFTPHRDHRRRSLRDQQRETPRNDLRGLSRLLAPVSRPLPSSSSSPTYDGGRRARSLTAGLLERDDEDEDDEDRRPLKVPRLSLPLDADDDDLDLRPHRSAGLEDENLTMQSVELPRRAVSEQAFARPSIAGGRISEIYGTYAAEDDGAGIDSAFFPPRHAIDEDGLVLDTQEDVTYERIEEEDTRRMAARESDFGIAVPVDINESTFMISGAAEPLQSTETEHRPGPGGSPLPFFDAEGGGDGPAEQFDEEADEALQEDIEEQLERDMATARDGTQSSRDKKRKRVARISKYGIEYPTLPPSVVKRLAQTFAQTSGVKSKISSDTLAAIMQASDWFFEQLGDDLQAYAKHAGRKTIDESDVLTLMRRQRQINSSTTVFSLAQRYLPRELLQELRMPPPIPPKIRRKGKSREEDGG</sequence>
<keyword evidence="4" id="KW-0539">Nucleus</keyword>
<feature type="compositionally biased region" description="Basic and acidic residues" evidence="5">
    <location>
        <begin position="108"/>
        <end position="122"/>
    </location>
</feature>
<evidence type="ECO:0000313" key="7">
    <source>
        <dbReference type="EMBL" id="KAL1875140.1"/>
    </source>
</evidence>